<evidence type="ECO:0000259" key="1">
    <source>
        <dbReference type="Pfam" id="PF01636"/>
    </source>
</evidence>
<protein>
    <recommendedName>
        <fullName evidence="1">Aminoglycoside phosphotransferase domain-containing protein</fullName>
    </recommendedName>
</protein>
<dbReference type="SUPFAM" id="SSF52540">
    <property type="entry name" value="P-loop containing nucleoside triphosphate hydrolases"/>
    <property type="match status" value="1"/>
</dbReference>
<dbReference type="InterPro" id="IPR011009">
    <property type="entry name" value="Kinase-like_dom_sf"/>
</dbReference>
<dbReference type="Pfam" id="PF01636">
    <property type="entry name" value="APH"/>
    <property type="match status" value="1"/>
</dbReference>
<evidence type="ECO:0000313" key="2">
    <source>
        <dbReference type="EMBL" id="VAW37623.1"/>
    </source>
</evidence>
<organism evidence="2">
    <name type="scientific">hydrothermal vent metagenome</name>
    <dbReference type="NCBI Taxonomy" id="652676"/>
    <lineage>
        <taxon>unclassified sequences</taxon>
        <taxon>metagenomes</taxon>
        <taxon>ecological metagenomes</taxon>
    </lineage>
</organism>
<dbReference type="Gene3D" id="3.90.1200.10">
    <property type="match status" value="1"/>
</dbReference>
<gene>
    <name evidence="2" type="ORF">MNBD_DELTA02-431</name>
</gene>
<dbReference type="InterPro" id="IPR027417">
    <property type="entry name" value="P-loop_NTPase"/>
</dbReference>
<feature type="domain" description="Aminoglycoside phosphotransferase" evidence="1">
    <location>
        <begin position="147"/>
        <end position="314"/>
    </location>
</feature>
<name>A0A3B0VBI4_9ZZZZ</name>
<dbReference type="PANTHER" id="PTHR43883:SF1">
    <property type="entry name" value="GLUCONOKINASE"/>
    <property type="match status" value="1"/>
</dbReference>
<dbReference type="Pfam" id="PF13671">
    <property type="entry name" value="AAA_33"/>
    <property type="match status" value="1"/>
</dbReference>
<dbReference type="InterPro" id="IPR002575">
    <property type="entry name" value="Aminoglycoside_PTrfase"/>
</dbReference>
<dbReference type="PANTHER" id="PTHR43883">
    <property type="entry name" value="SLR0207 PROTEIN"/>
    <property type="match status" value="1"/>
</dbReference>
<sequence>MVHSPLVDALLRGSAYPDSPETVSLVQTHISYVFILSGADSSAQEYVYKIKKPVDFGFLDFSTLERRRFFCLEEVRLNRRLAPDIYLGVVPIFKEDKKEDKGEGEVYRVGEVFIDEGAAECAAAAAAGSVVVEYGVKMRRIAPETILDEMLRRERATEETMRRVARAIAAFHQKATPVRRADQVDTIACNIMDNLSRIEAFAGDVPRATITRRRLEELREFSERFLAENRTLLEERVREGFIRDCHGDMHVDHVVVTERVAIFDCIEFSERLRLCDTVADAGFLSMDLEYLGRGDLAKVFEAEYKKASGDPAPAALWNFYKCYRAVVRGKVATLKSIGSDIDEIERGQAIRDAIEHFHLAGLYAKGGGRPVLIVVSGLTATGKSTLVGVLKGTGGMKVISTDAVRRDIFGIPCGEHRRGGFGKDLYSEEAVVKVYEAVFKEAERCLGAGRSVILDATFSKKRYIGRARAIAEECNALCFIVECVAGEAAVRERMEKRSKEKDSLSDATYEVYKKMKEGFEPVEGEHLRISTDGDPVKVAEVVIKKLFG</sequence>
<dbReference type="EMBL" id="UOEZ01000057">
    <property type="protein sequence ID" value="VAW37623.1"/>
    <property type="molecule type" value="Genomic_DNA"/>
</dbReference>
<dbReference type="SUPFAM" id="SSF56112">
    <property type="entry name" value="Protein kinase-like (PK-like)"/>
    <property type="match status" value="1"/>
</dbReference>
<proteinExistence type="predicted"/>
<dbReference type="InterPro" id="IPR052732">
    <property type="entry name" value="Cell-binding_unc_protein"/>
</dbReference>
<reference evidence="2" key="1">
    <citation type="submission" date="2018-06" db="EMBL/GenBank/DDBJ databases">
        <authorList>
            <person name="Zhirakovskaya E."/>
        </authorList>
    </citation>
    <scope>NUCLEOTIDE SEQUENCE</scope>
</reference>
<dbReference type="AlphaFoldDB" id="A0A3B0VBI4"/>
<dbReference type="Gene3D" id="3.40.50.300">
    <property type="entry name" value="P-loop containing nucleotide triphosphate hydrolases"/>
    <property type="match status" value="1"/>
</dbReference>
<accession>A0A3B0VBI4</accession>